<evidence type="ECO:0000256" key="3">
    <source>
        <dbReference type="ARBA" id="ARBA00022448"/>
    </source>
</evidence>
<comment type="caution">
    <text evidence="8">The sequence shown here is derived from an EMBL/GenBank/DDBJ whole genome shotgun (WGS) entry which is preliminary data.</text>
</comment>
<dbReference type="EMBL" id="MCGN01000007">
    <property type="protein sequence ID" value="ORY94427.1"/>
    <property type="molecule type" value="Genomic_DNA"/>
</dbReference>
<dbReference type="PANTHER" id="PTHR11753">
    <property type="entry name" value="ADAPTOR COMPLEXES SMALL SUBUNIT FAMILY"/>
    <property type="match status" value="1"/>
</dbReference>
<sequence>MSRSLLKLGTSSFARIYWHTTSTLLYDNSMIQFVLIVNRRGQTRFARYYTHMPDDCSAFELSIAQQCLVRKPGEALFLEIDTQTIVYRVYGPLYFIVGCDQGENVFAILELIQYCVELLDRYFEKVTELDLMCGLERVTILFDEVISGGHIVETDRERALAALAEL</sequence>
<dbReference type="PIRSF" id="PIRSF015588">
    <property type="entry name" value="AP_complex_sigma"/>
    <property type="match status" value="1"/>
</dbReference>
<evidence type="ECO:0000313" key="9">
    <source>
        <dbReference type="Proteomes" id="UP000242180"/>
    </source>
</evidence>
<dbReference type="STRING" id="13706.A0A1X2H782"/>
<dbReference type="Pfam" id="PF01217">
    <property type="entry name" value="Clat_adaptor_s"/>
    <property type="match status" value="1"/>
</dbReference>
<accession>A0A1X2H782</accession>
<name>A0A1X2H782_SYNRA</name>
<keyword evidence="4 6" id="KW-0653">Protein transport</keyword>
<evidence type="ECO:0000256" key="2">
    <source>
        <dbReference type="ARBA" id="ARBA00006972"/>
    </source>
</evidence>
<dbReference type="InterPro" id="IPR016635">
    <property type="entry name" value="AP_complex_ssu"/>
</dbReference>
<evidence type="ECO:0000256" key="1">
    <source>
        <dbReference type="ARBA" id="ARBA00004308"/>
    </source>
</evidence>
<evidence type="ECO:0000256" key="6">
    <source>
        <dbReference type="PIRNR" id="PIRNR015588"/>
    </source>
</evidence>
<comment type="subcellular location">
    <subcellularLocation>
        <location evidence="1">Endomembrane system</location>
    </subcellularLocation>
</comment>
<organism evidence="8 9">
    <name type="scientific">Syncephalastrum racemosum</name>
    <name type="common">Filamentous fungus</name>
    <dbReference type="NCBI Taxonomy" id="13706"/>
    <lineage>
        <taxon>Eukaryota</taxon>
        <taxon>Fungi</taxon>
        <taxon>Fungi incertae sedis</taxon>
        <taxon>Mucoromycota</taxon>
        <taxon>Mucoromycotina</taxon>
        <taxon>Mucoromycetes</taxon>
        <taxon>Mucorales</taxon>
        <taxon>Syncephalastraceae</taxon>
        <taxon>Syncephalastrum</taxon>
    </lineage>
</organism>
<keyword evidence="9" id="KW-1185">Reference proteome</keyword>
<dbReference type="AlphaFoldDB" id="A0A1X2H782"/>
<evidence type="ECO:0000259" key="7">
    <source>
        <dbReference type="Pfam" id="PF01217"/>
    </source>
</evidence>
<comment type="similarity">
    <text evidence="2 6">Belongs to the adaptor complexes small subunit family.</text>
</comment>
<evidence type="ECO:0000256" key="4">
    <source>
        <dbReference type="ARBA" id="ARBA00022927"/>
    </source>
</evidence>
<dbReference type="SUPFAM" id="SSF64356">
    <property type="entry name" value="SNARE-like"/>
    <property type="match status" value="1"/>
</dbReference>
<dbReference type="InterPro" id="IPR011012">
    <property type="entry name" value="Longin-like_dom_sf"/>
</dbReference>
<proteinExistence type="inferred from homology"/>
<dbReference type="GO" id="GO:0030117">
    <property type="term" value="C:membrane coat"/>
    <property type="evidence" value="ECO:0007669"/>
    <property type="project" value="InterPro"/>
</dbReference>
<dbReference type="Proteomes" id="UP000242180">
    <property type="component" value="Unassembled WGS sequence"/>
</dbReference>
<dbReference type="InParanoid" id="A0A1X2H782"/>
<dbReference type="InterPro" id="IPR022775">
    <property type="entry name" value="AP_mu_sigma_su"/>
</dbReference>
<evidence type="ECO:0000313" key="8">
    <source>
        <dbReference type="EMBL" id="ORY94427.1"/>
    </source>
</evidence>
<feature type="domain" description="AP complex mu/sigma subunit" evidence="7">
    <location>
        <begin position="30"/>
        <end position="165"/>
    </location>
</feature>
<evidence type="ECO:0000256" key="5">
    <source>
        <dbReference type="ARBA" id="ARBA00023136"/>
    </source>
</evidence>
<gene>
    <name evidence="8" type="ORF">BCR43DRAFT_493977</name>
</gene>
<dbReference type="PROSITE" id="PS00989">
    <property type="entry name" value="CLAT_ADAPTOR_S"/>
    <property type="match status" value="1"/>
</dbReference>
<reference evidence="8 9" key="1">
    <citation type="submission" date="2016-07" db="EMBL/GenBank/DDBJ databases">
        <title>Pervasive Adenine N6-methylation of Active Genes in Fungi.</title>
        <authorList>
            <consortium name="DOE Joint Genome Institute"/>
            <person name="Mondo S.J."/>
            <person name="Dannebaum R.O."/>
            <person name="Kuo R.C."/>
            <person name="Labutti K."/>
            <person name="Haridas S."/>
            <person name="Kuo A."/>
            <person name="Salamov A."/>
            <person name="Ahrendt S.R."/>
            <person name="Lipzen A."/>
            <person name="Sullivan W."/>
            <person name="Andreopoulos W.B."/>
            <person name="Clum A."/>
            <person name="Lindquist E."/>
            <person name="Daum C."/>
            <person name="Ramamoorthy G.K."/>
            <person name="Gryganskyi A."/>
            <person name="Culley D."/>
            <person name="Magnuson J.K."/>
            <person name="James T.Y."/>
            <person name="O'Malley M.A."/>
            <person name="Stajich J.E."/>
            <person name="Spatafora J.W."/>
            <person name="Visel A."/>
            <person name="Grigoriev I.V."/>
        </authorList>
    </citation>
    <scope>NUCLEOTIDE SEQUENCE [LARGE SCALE GENOMIC DNA]</scope>
    <source>
        <strain evidence="8 9">NRRL 2496</strain>
    </source>
</reference>
<dbReference type="GO" id="GO:0006886">
    <property type="term" value="P:intracellular protein transport"/>
    <property type="evidence" value="ECO:0007669"/>
    <property type="project" value="UniProtKB-UniRule"/>
</dbReference>
<dbReference type="InterPro" id="IPR000804">
    <property type="entry name" value="Clathrin_sm-chain_CS"/>
</dbReference>
<keyword evidence="3 6" id="KW-0813">Transport</keyword>
<dbReference type="GO" id="GO:0016192">
    <property type="term" value="P:vesicle-mediated transport"/>
    <property type="evidence" value="ECO:0007669"/>
    <property type="project" value="InterPro"/>
</dbReference>
<dbReference type="OMA" id="GHVVETN"/>
<keyword evidence="5 6" id="KW-0472">Membrane</keyword>
<dbReference type="OrthoDB" id="371463at2759"/>
<dbReference type="Gene3D" id="3.30.450.60">
    <property type="match status" value="1"/>
</dbReference>
<protein>
    <recommendedName>
        <fullName evidence="6">AP complex subunit sigma</fullName>
    </recommendedName>
</protein>
<dbReference type="GO" id="GO:0012505">
    <property type="term" value="C:endomembrane system"/>
    <property type="evidence" value="ECO:0007669"/>
    <property type="project" value="UniProtKB-SubCell"/>
</dbReference>